<reference evidence="2 3" key="1">
    <citation type="submission" date="2024-09" db="EMBL/GenBank/DDBJ databases">
        <authorList>
            <person name="Sun Q."/>
            <person name="Mori K."/>
        </authorList>
    </citation>
    <scope>NUCLEOTIDE SEQUENCE [LARGE SCALE GENOMIC DNA]</scope>
    <source>
        <strain evidence="2 3">CCM 8626</strain>
    </source>
</reference>
<keyword evidence="3" id="KW-1185">Reference proteome</keyword>
<dbReference type="InterPro" id="IPR018060">
    <property type="entry name" value="HTH_AraC"/>
</dbReference>
<protein>
    <submittedName>
        <fullName evidence="2">Helix-turn-helix domain-containing protein</fullName>
    </submittedName>
</protein>
<dbReference type="Proteomes" id="UP001589792">
    <property type="component" value="Unassembled WGS sequence"/>
</dbReference>
<comment type="caution">
    <text evidence="2">The sequence shown here is derived from an EMBL/GenBank/DDBJ whole genome shotgun (WGS) entry which is preliminary data.</text>
</comment>
<evidence type="ECO:0000313" key="2">
    <source>
        <dbReference type="EMBL" id="MFC0228866.1"/>
    </source>
</evidence>
<accession>A0ABV6EIQ1</accession>
<feature type="domain" description="HTH araC/xylS-type" evidence="1">
    <location>
        <begin position="166"/>
        <end position="263"/>
    </location>
</feature>
<evidence type="ECO:0000313" key="3">
    <source>
        <dbReference type="Proteomes" id="UP001589792"/>
    </source>
</evidence>
<organism evidence="2 3">
    <name type="scientific">Serratia aquatilis</name>
    <dbReference type="NCBI Taxonomy" id="1737515"/>
    <lineage>
        <taxon>Bacteria</taxon>
        <taxon>Pseudomonadati</taxon>
        <taxon>Pseudomonadota</taxon>
        <taxon>Gammaproteobacteria</taxon>
        <taxon>Enterobacterales</taxon>
        <taxon>Yersiniaceae</taxon>
        <taxon>Serratia</taxon>
    </lineage>
</organism>
<dbReference type="Gene3D" id="1.10.10.60">
    <property type="entry name" value="Homeodomain-like"/>
    <property type="match status" value="1"/>
</dbReference>
<name>A0ABV6EIQ1_9GAMM</name>
<dbReference type="EMBL" id="JBHLXG010000027">
    <property type="protein sequence ID" value="MFC0228866.1"/>
    <property type="molecule type" value="Genomic_DNA"/>
</dbReference>
<dbReference type="InterPro" id="IPR046532">
    <property type="entry name" value="DUF6597"/>
</dbReference>
<proteinExistence type="predicted"/>
<dbReference type="RefSeq" id="WP_380679006.1">
    <property type="nucleotide sequence ID" value="NZ_CP173186.1"/>
</dbReference>
<dbReference type="Pfam" id="PF12833">
    <property type="entry name" value="HTH_18"/>
    <property type="match status" value="1"/>
</dbReference>
<gene>
    <name evidence="2" type="ORF">ACFFJ3_20620</name>
</gene>
<evidence type="ECO:0000259" key="1">
    <source>
        <dbReference type="PROSITE" id="PS01124"/>
    </source>
</evidence>
<sequence length="296" mass="33957">MQNNLLMQRYSQPHQSLSRWVAHYWGWQIPAGRGLPDLFPGTGGEVLFNLGAPLMFSAFPLSTDGEQTTYRFMVPTGEAVLLRPRKARLKISATGEIDILSIRLRSATSFPLFGFALDELSDMPIPLADLGLFFPAVELLGLPYETRTSLLEQWLLALCMRCHTTDSAMIWAIDRLYYGEDLWFIRQQLGMNERTMQRRIRQFTGVDARYFCRTARFQRALRQLLTESPIYCNTNNDDYFDQSHFIKTCRLYTGLTPSRLLTAQFRELNYYLPARLCPLIARGAIADPKARYQGGG</sequence>
<dbReference type="Pfam" id="PF20240">
    <property type="entry name" value="DUF6597"/>
    <property type="match status" value="1"/>
</dbReference>
<dbReference type="PROSITE" id="PS01124">
    <property type="entry name" value="HTH_ARAC_FAMILY_2"/>
    <property type="match status" value="1"/>
</dbReference>